<dbReference type="PANTHER" id="PTHR33642">
    <property type="entry name" value="COX1/OXI3 INTRON 1 PROTEIN-RELATED"/>
    <property type="match status" value="1"/>
</dbReference>
<evidence type="ECO:0000313" key="1">
    <source>
        <dbReference type="EMBL" id="PNS97772.1"/>
    </source>
</evidence>
<accession>U5FMS3</accession>
<dbReference type="InParanoid" id="U5FMS3"/>
<dbReference type="AlphaFoldDB" id="U5FMS3"/>
<dbReference type="PANTHER" id="PTHR33642:SF4">
    <property type="entry name" value="COX1_OXI3 INTRON 1 PROTEIN-RELATED"/>
    <property type="match status" value="1"/>
</dbReference>
<keyword evidence="2" id="KW-1185">Reference proteome</keyword>
<dbReference type="HOGENOM" id="CLU_2629227_0_0_1"/>
<dbReference type="STRING" id="3694.U5FMS3"/>
<name>U5FMS3_POPTR</name>
<sequence>SMLREPYVDNLRKLCMKVSAPIEFVRKAVKTAGFTNKMGRPRPISILTSLEDAGIIKWCAGVGRMWLDFFCCCQNLRW</sequence>
<reference evidence="1 2" key="1">
    <citation type="journal article" date="2006" name="Science">
        <title>The genome of black cottonwood, Populus trichocarpa (Torr. &amp; Gray).</title>
        <authorList>
            <person name="Tuskan G.A."/>
            <person name="Difazio S."/>
            <person name="Jansson S."/>
            <person name="Bohlmann J."/>
            <person name="Grigoriev I."/>
            <person name="Hellsten U."/>
            <person name="Putnam N."/>
            <person name="Ralph S."/>
            <person name="Rombauts S."/>
            <person name="Salamov A."/>
            <person name="Schein J."/>
            <person name="Sterck L."/>
            <person name="Aerts A."/>
            <person name="Bhalerao R.R."/>
            <person name="Bhalerao R.P."/>
            <person name="Blaudez D."/>
            <person name="Boerjan W."/>
            <person name="Brun A."/>
            <person name="Brunner A."/>
            <person name="Busov V."/>
            <person name="Campbell M."/>
            <person name="Carlson J."/>
            <person name="Chalot M."/>
            <person name="Chapman J."/>
            <person name="Chen G.L."/>
            <person name="Cooper D."/>
            <person name="Coutinho P.M."/>
            <person name="Couturier J."/>
            <person name="Covert S."/>
            <person name="Cronk Q."/>
            <person name="Cunningham R."/>
            <person name="Davis J."/>
            <person name="Degroeve S."/>
            <person name="Dejardin A."/>
            <person name="Depamphilis C."/>
            <person name="Detter J."/>
            <person name="Dirks B."/>
            <person name="Dubchak I."/>
            <person name="Duplessis S."/>
            <person name="Ehlting J."/>
            <person name="Ellis B."/>
            <person name="Gendler K."/>
            <person name="Goodstein D."/>
            <person name="Gribskov M."/>
            <person name="Grimwood J."/>
            <person name="Groover A."/>
            <person name="Gunter L."/>
            <person name="Hamberger B."/>
            <person name="Heinze B."/>
            <person name="Helariutta Y."/>
            <person name="Henrissat B."/>
            <person name="Holligan D."/>
            <person name="Holt R."/>
            <person name="Huang W."/>
            <person name="Islam-Faridi N."/>
            <person name="Jones S."/>
            <person name="Jones-Rhoades M."/>
            <person name="Jorgensen R."/>
            <person name="Joshi C."/>
            <person name="Kangasjarvi J."/>
            <person name="Karlsson J."/>
            <person name="Kelleher C."/>
            <person name="Kirkpatrick R."/>
            <person name="Kirst M."/>
            <person name="Kohler A."/>
            <person name="Kalluri U."/>
            <person name="Larimer F."/>
            <person name="Leebens-Mack J."/>
            <person name="Leple J.C."/>
            <person name="Locascio P."/>
            <person name="Lou Y."/>
            <person name="Lucas S."/>
            <person name="Martin F."/>
            <person name="Montanini B."/>
            <person name="Napoli C."/>
            <person name="Nelson D.R."/>
            <person name="Nelson C."/>
            <person name="Nieminen K."/>
            <person name="Nilsson O."/>
            <person name="Pereda V."/>
            <person name="Peter G."/>
            <person name="Philippe R."/>
            <person name="Pilate G."/>
            <person name="Poliakov A."/>
            <person name="Razumovskaya J."/>
            <person name="Richardson P."/>
            <person name="Rinaldi C."/>
            <person name="Ritland K."/>
            <person name="Rouze P."/>
            <person name="Ryaboy D."/>
            <person name="Schmutz J."/>
            <person name="Schrader J."/>
            <person name="Segerman B."/>
            <person name="Shin H."/>
            <person name="Siddiqui A."/>
            <person name="Sterky F."/>
            <person name="Terry A."/>
            <person name="Tsai C.J."/>
            <person name="Uberbacher E."/>
            <person name="Unneberg P."/>
            <person name="Vahala J."/>
            <person name="Wall K."/>
            <person name="Wessler S."/>
            <person name="Yang G."/>
            <person name="Yin T."/>
            <person name="Douglas C."/>
            <person name="Marra M."/>
            <person name="Sandberg G."/>
            <person name="Van de Peer Y."/>
            <person name="Rokhsar D."/>
        </authorList>
    </citation>
    <scope>NUCLEOTIDE SEQUENCE [LARGE SCALE GENOMIC DNA]</scope>
    <source>
        <strain evidence="2">cv. Nisqually</strain>
    </source>
</reference>
<dbReference type="EMBL" id="CM009305">
    <property type="protein sequence ID" value="PNS97772.1"/>
    <property type="molecule type" value="Genomic_DNA"/>
</dbReference>
<organism evidence="1 2">
    <name type="scientific">Populus trichocarpa</name>
    <name type="common">Western balsam poplar</name>
    <name type="synonym">Populus balsamifera subsp. trichocarpa</name>
    <dbReference type="NCBI Taxonomy" id="3694"/>
    <lineage>
        <taxon>Eukaryota</taxon>
        <taxon>Viridiplantae</taxon>
        <taxon>Streptophyta</taxon>
        <taxon>Embryophyta</taxon>
        <taxon>Tracheophyta</taxon>
        <taxon>Spermatophyta</taxon>
        <taxon>Magnoliopsida</taxon>
        <taxon>eudicotyledons</taxon>
        <taxon>Gunneridae</taxon>
        <taxon>Pentapetalae</taxon>
        <taxon>rosids</taxon>
        <taxon>fabids</taxon>
        <taxon>Malpighiales</taxon>
        <taxon>Salicaceae</taxon>
        <taxon>Saliceae</taxon>
        <taxon>Populus</taxon>
    </lineage>
</organism>
<gene>
    <name evidence="1" type="ORF">POPTR_016G040800</name>
</gene>
<dbReference type="eggNOG" id="KOG1075">
    <property type="taxonomic scope" value="Eukaryota"/>
</dbReference>
<proteinExistence type="predicted"/>
<evidence type="ECO:0000313" key="2">
    <source>
        <dbReference type="Proteomes" id="UP000006729"/>
    </source>
</evidence>
<feature type="non-terminal residue" evidence="1">
    <location>
        <position position="1"/>
    </location>
</feature>
<dbReference type="Proteomes" id="UP000006729">
    <property type="component" value="Chromosome 16"/>
</dbReference>
<protein>
    <submittedName>
        <fullName evidence="1">Uncharacterized protein</fullName>
    </submittedName>
</protein>